<dbReference type="SMART" id="SM00382">
    <property type="entry name" value="AAA"/>
    <property type="match status" value="1"/>
</dbReference>
<proteinExistence type="predicted"/>
<evidence type="ECO:0000313" key="2">
    <source>
        <dbReference type="EMBL" id="GAA0540017.1"/>
    </source>
</evidence>
<dbReference type="InterPro" id="IPR027417">
    <property type="entry name" value="P-loop_NTPase"/>
</dbReference>
<dbReference type="SUPFAM" id="SSF52540">
    <property type="entry name" value="P-loop containing nucleoside triphosphate hydrolases"/>
    <property type="match status" value="1"/>
</dbReference>
<dbReference type="EMBL" id="BAAABZ010000045">
    <property type="protein sequence ID" value="GAA0540017.1"/>
    <property type="molecule type" value="Genomic_DNA"/>
</dbReference>
<name>A0ABN1DCX5_9ACTN</name>
<feature type="domain" description="AAA+ ATPase" evidence="1">
    <location>
        <begin position="264"/>
        <end position="398"/>
    </location>
</feature>
<dbReference type="InterPro" id="IPR003593">
    <property type="entry name" value="AAA+_ATPase"/>
</dbReference>
<dbReference type="Proteomes" id="UP001501576">
    <property type="component" value="Unassembled WGS sequence"/>
</dbReference>
<keyword evidence="3" id="KW-1185">Reference proteome</keyword>
<gene>
    <name evidence="2" type="ORF">GCM10010390_47510</name>
</gene>
<dbReference type="InterPro" id="IPR018647">
    <property type="entry name" value="SLFN_3-like_DNA/RNA_helicase"/>
</dbReference>
<dbReference type="Pfam" id="PF09848">
    <property type="entry name" value="SLFN-g3_helicase"/>
    <property type="match status" value="1"/>
</dbReference>
<sequence length="631" mass="69628">MHIFGGTVAQAAAKVTDPQFIRECTRRYRTIHGRPPGEEEVRSWVNSWPPLLEVLIAAELSELHLLLEYELPGTSQRIDALLLGHRPRTESLVAVAVELKQWQYAAPHDAGSGMLHVGKREVLHPARQVGGYVNYLNEWVPPELHLDVEGIAYLHKAPSDLIDGLRELQEAGPSAAYPILGPDDVAPGTPSDQLAERLHCQGLRPAAPQRVADFLETRHRPSPKLLARVADVISGHETFRLIGEQDKARQRINSAIKAARQGHRGHIVVVTGGPGTGKTAIATRILGDLCQDPGANPRLLSPTGTLSQQLGRAVGDSARGMIATLTTRLPRELNKDTSVVLLDEAHRARTGHGWRTTEFPKLLTDLVTHCAVLVLFLDEGQIVRPGEGTTVNELRRMAGRQGCTFAHIDLPAQFRCSGSRPYLDWVDVLLSPEACPPRWNGEDYDLALAENPAQLEEWVTDHVRHGRSARITAGYCWRWDSPDVPPLLPDVSIPWNDASGEHLWERPWNSRADMIVAGDGVPGRAFWATDEGGEQQVGCVYTAQGMEYDYSAVILGKDLTWTAQGWQAQPGESRDPVMKHLTAEQYLRYALNTYRVLATRGTRGARLYSTDPATQAFLRTVLPGHSDDEGN</sequence>
<organism evidence="2 3">
    <name type="scientific">Streptomyces mordarskii</name>
    <dbReference type="NCBI Taxonomy" id="1226758"/>
    <lineage>
        <taxon>Bacteria</taxon>
        <taxon>Bacillati</taxon>
        <taxon>Actinomycetota</taxon>
        <taxon>Actinomycetes</taxon>
        <taxon>Kitasatosporales</taxon>
        <taxon>Streptomycetaceae</taxon>
        <taxon>Streptomyces</taxon>
    </lineage>
</organism>
<evidence type="ECO:0000313" key="3">
    <source>
        <dbReference type="Proteomes" id="UP001501576"/>
    </source>
</evidence>
<dbReference type="Gene3D" id="3.40.50.300">
    <property type="entry name" value="P-loop containing nucleotide triphosphate hydrolases"/>
    <property type="match status" value="1"/>
</dbReference>
<protein>
    <submittedName>
        <fullName evidence="2">DUF2075 domain-containing protein</fullName>
    </submittedName>
</protein>
<reference evidence="2 3" key="1">
    <citation type="journal article" date="2019" name="Int. J. Syst. Evol. Microbiol.">
        <title>The Global Catalogue of Microorganisms (GCM) 10K type strain sequencing project: providing services to taxonomists for standard genome sequencing and annotation.</title>
        <authorList>
            <consortium name="The Broad Institute Genomics Platform"/>
            <consortium name="The Broad Institute Genome Sequencing Center for Infectious Disease"/>
            <person name="Wu L."/>
            <person name="Ma J."/>
        </authorList>
    </citation>
    <scope>NUCLEOTIDE SEQUENCE [LARGE SCALE GENOMIC DNA]</scope>
    <source>
        <strain evidence="2 3">JCM 5052</strain>
    </source>
</reference>
<accession>A0ABN1DCX5</accession>
<comment type="caution">
    <text evidence="2">The sequence shown here is derived from an EMBL/GenBank/DDBJ whole genome shotgun (WGS) entry which is preliminary data.</text>
</comment>
<evidence type="ECO:0000259" key="1">
    <source>
        <dbReference type="SMART" id="SM00382"/>
    </source>
</evidence>